<gene>
    <name evidence="2" type="ORF">P353_22955</name>
</gene>
<dbReference type="CDD" id="cd13578">
    <property type="entry name" value="PBP2_Bug27"/>
    <property type="match status" value="1"/>
</dbReference>
<evidence type="ECO:0000313" key="2">
    <source>
        <dbReference type="EMBL" id="KGH26099.1"/>
    </source>
</evidence>
<dbReference type="AlphaFoldDB" id="A0A096F7Z5"/>
<evidence type="ECO:0000313" key="3">
    <source>
        <dbReference type="Proteomes" id="UP000029553"/>
    </source>
</evidence>
<comment type="caution">
    <text evidence="2">The sequence shown here is derived from an EMBL/GenBank/DDBJ whole genome shotgun (WGS) entry which is preliminary data.</text>
</comment>
<dbReference type="InterPro" id="IPR005064">
    <property type="entry name" value="BUG"/>
</dbReference>
<dbReference type="Proteomes" id="UP000029553">
    <property type="component" value="Unassembled WGS sequence"/>
</dbReference>
<name>A0A096F7Z5_COMTE</name>
<dbReference type="PIRSF" id="PIRSF017082">
    <property type="entry name" value="YflP"/>
    <property type="match status" value="1"/>
</dbReference>
<evidence type="ECO:0000256" key="1">
    <source>
        <dbReference type="ARBA" id="ARBA00006987"/>
    </source>
</evidence>
<dbReference type="EMBL" id="AWOR01000075">
    <property type="protein sequence ID" value="KGH26099.1"/>
    <property type="molecule type" value="Genomic_DNA"/>
</dbReference>
<dbReference type="PANTHER" id="PTHR42928:SF5">
    <property type="entry name" value="BLR1237 PROTEIN"/>
    <property type="match status" value="1"/>
</dbReference>
<reference evidence="2 3" key="1">
    <citation type="submission" date="2013-09" db="EMBL/GenBank/DDBJ databases">
        <title>High correlation between genotypes and phenotypes of environmental bacteria Comamonas testosteroni strains.</title>
        <authorList>
            <person name="Liu L."/>
            <person name="Zhu W."/>
            <person name="Xia X."/>
            <person name="Xu B."/>
            <person name="Luo M."/>
            <person name="Wang G."/>
        </authorList>
    </citation>
    <scope>NUCLEOTIDE SEQUENCE [LARGE SCALE GENOMIC DNA]</scope>
    <source>
        <strain evidence="2 3">JL40</strain>
    </source>
</reference>
<proteinExistence type="inferred from homology"/>
<dbReference type="Gene3D" id="3.40.190.150">
    <property type="entry name" value="Bordetella uptake gene, domain 1"/>
    <property type="match status" value="1"/>
</dbReference>
<dbReference type="Pfam" id="PF03401">
    <property type="entry name" value="TctC"/>
    <property type="match status" value="1"/>
</dbReference>
<dbReference type="InterPro" id="IPR042100">
    <property type="entry name" value="Bug_dom1"/>
</dbReference>
<accession>A0A096F7Z5</accession>
<protein>
    <submittedName>
        <fullName evidence="2">MFS transporter</fullName>
    </submittedName>
</protein>
<dbReference type="SUPFAM" id="SSF53850">
    <property type="entry name" value="Periplasmic binding protein-like II"/>
    <property type="match status" value="1"/>
</dbReference>
<sequence>MATFAVALGATLEAYASGYPERPIRIVVPFAPGGPADVLARLIGQEINSPLGQPLIVDNKAGAAGNIGVSQIAKATPDGYNIGVVPIGNVAVNPALYSSLPYKPSELIPIVMLGSVENVLVVNSAVAARTVKELQALAAAKPTAVSFSSAGAGSQAHLAGELLAQELHVQLTHIPYKGLGPALNDVVSGQVTMMFGPLSAVQPFVKSGKLKAIGVATPQRSKSWPELPTLAEQGLAQFEAVSWYALMAPAGTPKAVIDRLNVEVNKALTQNSVRQRVRSLGFEPGGGTPQELSANIDRESIRWTSLVRQKGLTVD</sequence>
<dbReference type="Gene3D" id="3.40.190.10">
    <property type="entry name" value="Periplasmic binding protein-like II"/>
    <property type="match status" value="1"/>
</dbReference>
<dbReference type="PANTHER" id="PTHR42928">
    <property type="entry name" value="TRICARBOXYLATE-BINDING PROTEIN"/>
    <property type="match status" value="1"/>
</dbReference>
<organism evidence="2 3">
    <name type="scientific">Comamonas testosteroni</name>
    <name type="common">Pseudomonas testosteroni</name>
    <dbReference type="NCBI Taxonomy" id="285"/>
    <lineage>
        <taxon>Bacteria</taxon>
        <taxon>Pseudomonadati</taxon>
        <taxon>Pseudomonadota</taxon>
        <taxon>Betaproteobacteria</taxon>
        <taxon>Burkholderiales</taxon>
        <taxon>Comamonadaceae</taxon>
        <taxon>Comamonas</taxon>
    </lineage>
</organism>
<comment type="similarity">
    <text evidence="1">Belongs to the UPF0065 (bug) family.</text>
</comment>